<comment type="caution">
    <text evidence="2">The sequence shown here is derived from an EMBL/GenBank/DDBJ whole genome shotgun (WGS) entry which is preliminary data.</text>
</comment>
<accession>A0A8K0RDJ2</accession>
<keyword evidence="3" id="KW-1185">Reference proteome</keyword>
<protein>
    <submittedName>
        <fullName evidence="2">Uncharacterized protein</fullName>
    </submittedName>
</protein>
<feature type="compositionally biased region" description="Basic and acidic residues" evidence="1">
    <location>
        <begin position="365"/>
        <end position="391"/>
    </location>
</feature>
<name>A0A8K0RDJ2_9PLEO</name>
<evidence type="ECO:0000313" key="2">
    <source>
        <dbReference type="EMBL" id="KAH7091636.1"/>
    </source>
</evidence>
<sequence>MRLLPLVFSINPAAIALSQIHSDATSGKLDTSQGGFKGKPRYLSHPNAWETPTSARTVIHAAANDKEAWEKAVCRGGKLHMAMCSDSTKAATFLQPVNSPWDGDLINELEKWGYSDNSEFIEEDDCNFDSEDQPLGRAFDELDIDPEPSERDGPNHCFELIHADGPKVKRLPNNQMPKPVDQRYEVDGNEYRITGAYFSMGINAKDGIVYFRSRESPASAAAELWGVGDPKLIDTKALPALRASSDIAWGLWNRENSGNLKGVRKFLSVNVINEDGQAIITKALGGFPEPWPGKDFSPTTDAGKALLGSPNGIAAGFFLAQHKTQLGGNKYISKITVFRADAVGNLPNLLFWVSDGPCPEEEEAPEKPGKPSENTKVREIFEKRDAKRSPDGTHVVHEYVIRVGSA</sequence>
<organism evidence="2 3">
    <name type="scientific">Paraphoma chrysanthemicola</name>
    <dbReference type="NCBI Taxonomy" id="798071"/>
    <lineage>
        <taxon>Eukaryota</taxon>
        <taxon>Fungi</taxon>
        <taxon>Dikarya</taxon>
        <taxon>Ascomycota</taxon>
        <taxon>Pezizomycotina</taxon>
        <taxon>Dothideomycetes</taxon>
        <taxon>Pleosporomycetidae</taxon>
        <taxon>Pleosporales</taxon>
        <taxon>Pleosporineae</taxon>
        <taxon>Phaeosphaeriaceae</taxon>
        <taxon>Paraphoma</taxon>
    </lineage>
</organism>
<dbReference type="Proteomes" id="UP000813461">
    <property type="component" value="Unassembled WGS sequence"/>
</dbReference>
<evidence type="ECO:0000256" key="1">
    <source>
        <dbReference type="SAM" id="MobiDB-lite"/>
    </source>
</evidence>
<proteinExistence type="predicted"/>
<reference evidence="2" key="1">
    <citation type="journal article" date="2021" name="Nat. Commun.">
        <title>Genetic determinants of endophytism in the Arabidopsis root mycobiome.</title>
        <authorList>
            <person name="Mesny F."/>
            <person name="Miyauchi S."/>
            <person name="Thiergart T."/>
            <person name="Pickel B."/>
            <person name="Atanasova L."/>
            <person name="Karlsson M."/>
            <person name="Huettel B."/>
            <person name="Barry K.W."/>
            <person name="Haridas S."/>
            <person name="Chen C."/>
            <person name="Bauer D."/>
            <person name="Andreopoulos W."/>
            <person name="Pangilinan J."/>
            <person name="LaButti K."/>
            <person name="Riley R."/>
            <person name="Lipzen A."/>
            <person name="Clum A."/>
            <person name="Drula E."/>
            <person name="Henrissat B."/>
            <person name="Kohler A."/>
            <person name="Grigoriev I.V."/>
            <person name="Martin F.M."/>
            <person name="Hacquard S."/>
        </authorList>
    </citation>
    <scope>NUCLEOTIDE SEQUENCE</scope>
    <source>
        <strain evidence="2">MPI-SDFR-AT-0120</strain>
    </source>
</reference>
<dbReference type="AlphaFoldDB" id="A0A8K0RDJ2"/>
<dbReference type="EMBL" id="JAGMVJ010000004">
    <property type="protein sequence ID" value="KAH7091636.1"/>
    <property type="molecule type" value="Genomic_DNA"/>
</dbReference>
<gene>
    <name evidence="2" type="ORF">FB567DRAFT_436058</name>
</gene>
<feature type="region of interest" description="Disordered" evidence="1">
    <location>
        <begin position="357"/>
        <end position="391"/>
    </location>
</feature>
<evidence type="ECO:0000313" key="3">
    <source>
        <dbReference type="Proteomes" id="UP000813461"/>
    </source>
</evidence>
<dbReference type="OrthoDB" id="5337308at2759"/>